<name>A0A4R6SMV1_LABRH</name>
<protein>
    <submittedName>
        <fullName evidence="8">RNA polymerase sigma factor (Sigma-70 family)</fullName>
    </submittedName>
</protein>
<organism evidence="8 9">
    <name type="scientific">Labedaea rhizosphaerae</name>
    <dbReference type="NCBI Taxonomy" id="598644"/>
    <lineage>
        <taxon>Bacteria</taxon>
        <taxon>Bacillati</taxon>
        <taxon>Actinomycetota</taxon>
        <taxon>Actinomycetes</taxon>
        <taxon>Pseudonocardiales</taxon>
        <taxon>Pseudonocardiaceae</taxon>
        <taxon>Labedaea</taxon>
    </lineage>
</organism>
<evidence type="ECO:0000256" key="5">
    <source>
        <dbReference type="ARBA" id="ARBA00023163"/>
    </source>
</evidence>
<evidence type="ECO:0000313" key="8">
    <source>
        <dbReference type="EMBL" id="TDQ05231.1"/>
    </source>
</evidence>
<evidence type="ECO:0000259" key="7">
    <source>
        <dbReference type="Pfam" id="PF04545"/>
    </source>
</evidence>
<dbReference type="Pfam" id="PF04545">
    <property type="entry name" value="Sigma70_r4"/>
    <property type="match status" value="1"/>
</dbReference>
<evidence type="ECO:0000259" key="6">
    <source>
        <dbReference type="Pfam" id="PF04542"/>
    </source>
</evidence>
<dbReference type="Pfam" id="PF04542">
    <property type="entry name" value="Sigma70_r2"/>
    <property type="match status" value="1"/>
</dbReference>
<dbReference type="InterPro" id="IPR036388">
    <property type="entry name" value="WH-like_DNA-bd_sf"/>
</dbReference>
<dbReference type="CDD" id="cd06171">
    <property type="entry name" value="Sigma70_r4"/>
    <property type="match status" value="1"/>
</dbReference>
<dbReference type="InterPro" id="IPR013324">
    <property type="entry name" value="RNA_pol_sigma_r3/r4-like"/>
</dbReference>
<dbReference type="GO" id="GO:0003677">
    <property type="term" value="F:DNA binding"/>
    <property type="evidence" value="ECO:0007669"/>
    <property type="project" value="UniProtKB-KW"/>
</dbReference>
<gene>
    <name evidence="8" type="ORF">EV186_1011199</name>
</gene>
<dbReference type="Proteomes" id="UP000295444">
    <property type="component" value="Unassembled WGS sequence"/>
</dbReference>
<dbReference type="GO" id="GO:0006352">
    <property type="term" value="P:DNA-templated transcription initiation"/>
    <property type="evidence" value="ECO:0007669"/>
    <property type="project" value="InterPro"/>
</dbReference>
<keyword evidence="2" id="KW-0805">Transcription regulation</keyword>
<dbReference type="SUPFAM" id="SSF88946">
    <property type="entry name" value="Sigma2 domain of RNA polymerase sigma factors"/>
    <property type="match status" value="1"/>
</dbReference>
<feature type="domain" description="RNA polymerase sigma-70 region 4" evidence="7">
    <location>
        <begin position="104"/>
        <end position="152"/>
    </location>
</feature>
<sequence>MQPGFEELFHQQFEPMKRLAFLLGADDAENIAQEAFLRLHRRWPGLREPDKALAYLHRTVVNLAKSRLRHLRVVRRAPREEPGLADSAEVHVLTGLVGGSVRAALAQLTERQRQVLVLRYWLGLDQAAIGGALGIAVGTVKATNSQALDRLRTLLTTEEVR</sequence>
<dbReference type="InterPro" id="IPR007627">
    <property type="entry name" value="RNA_pol_sigma70_r2"/>
</dbReference>
<dbReference type="PANTHER" id="PTHR43133:SF50">
    <property type="entry name" value="ECF RNA POLYMERASE SIGMA FACTOR SIGM"/>
    <property type="match status" value="1"/>
</dbReference>
<dbReference type="Gene3D" id="1.10.10.10">
    <property type="entry name" value="Winged helix-like DNA-binding domain superfamily/Winged helix DNA-binding domain"/>
    <property type="match status" value="1"/>
</dbReference>
<dbReference type="RefSeq" id="WP_243753832.1">
    <property type="nucleotide sequence ID" value="NZ_SNXZ01000001.1"/>
</dbReference>
<dbReference type="NCBIfam" id="TIGR02937">
    <property type="entry name" value="sigma70-ECF"/>
    <property type="match status" value="1"/>
</dbReference>
<reference evidence="8 9" key="1">
    <citation type="submission" date="2019-03" db="EMBL/GenBank/DDBJ databases">
        <title>Genomic Encyclopedia of Type Strains, Phase IV (KMG-IV): sequencing the most valuable type-strain genomes for metagenomic binning, comparative biology and taxonomic classification.</title>
        <authorList>
            <person name="Goeker M."/>
        </authorList>
    </citation>
    <scope>NUCLEOTIDE SEQUENCE [LARGE SCALE GENOMIC DNA]</scope>
    <source>
        <strain evidence="8 9">DSM 45361</strain>
    </source>
</reference>
<dbReference type="AlphaFoldDB" id="A0A4R6SMV1"/>
<dbReference type="EMBL" id="SNXZ01000001">
    <property type="protein sequence ID" value="TDQ05231.1"/>
    <property type="molecule type" value="Genomic_DNA"/>
</dbReference>
<accession>A0A4R6SMV1</accession>
<keyword evidence="3" id="KW-0731">Sigma factor</keyword>
<dbReference type="Gene3D" id="1.10.1740.10">
    <property type="match status" value="1"/>
</dbReference>
<keyword evidence="4" id="KW-0238">DNA-binding</keyword>
<feature type="domain" description="RNA polymerase sigma-70 region 2" evidence="6">
    <location>
        <begin position="25"/>
        <end position="71"/>
    </location>
</feature>
<dbReference type="SUPFAM" id="SSF88659">
    <property type="entry name" value="Sigma3 and sigma4 domains of RNA polymerase sigma factors"/>
    <property type="match status" value="1"/>
</dbReference>
<dbReference type="InterPro" id="IPR007630">
    <property type="entry name" value="RNA_pol_sigma70_r4"/>
</dbReference>
<comment type="caution">
    <text evidence="8">The sequence shown here is derived from an EMBL/GenBank/DDBJ whole genome shotgun (WGS) entry which is preliminary data.</text>
</comment>
<evidence type="ECO:0000313" key="9">
    <source>
        <dbReference type="Proteomes" id="UP000295444"/>
    </source>
</evidence>
<proteinExistence type="inferred from homology"/>
<comment type="similarity">
    <text evidence="1">Belongs to the sigma-70 factor family. ECF subfamily.</text>
</comment>
<evidence type="ECO:0000256" key="2">
    <source>
        <dbReference type="ARBA" id="ARBA00023015"/>
    </source>
</evidence>
<dbReference type="InterPro" id="IPR039425">
    <property type="entry name" value="RNA_pol_sigma-70-like"/>
</dbReference>
<evidence type="ECO:0000256" key="4">
    <source>
        <dbReference type="ARBA" id="ARBA00023125"/>
    </source>
</evidence>
<dbReference type="InterPro" id="IPR013325">
    <property type="entry name" value="RNA_pol_sigma_r2"/>
</dbReference>
<keyword evidence="5" id="KW-0804">Transcription</keyword>
<evidence type="ECO:0000256" key="3">
    <source>
        <dbReference type="ARBA" id="ARBA00023082"/>
    </source>
</evidence>
<dbReference type="PANTHER" id="PTHR43133">
    <property type="entry name" value="RNA POLYMERASE ECF-TYPE SIGMA FACTO"/>
    <property type="match status" value="1"/>
</dbReference>
<dbReference type="GO" id="GO:0016987">
    <property type="term" value="F:sigma factor activity"/>
    <property type="evidence" value="ECO:0007669"/>
    <property type="project" value="UniProtKB-KW"/>
</dbReference>
<keyword evidence="9" id="KW-1185">Reference proteome</keyword>
<dbReference type="InterPro" id="IPR014284">
    <property type="entry name" value="RNA_pol_sigma-70_dom"/>
</dbReference>
<evidence type="ECO:0000256" key="1">
    <source>
        <dbReference type="ARBA" id="ARBA00010641"/>
    </source>
</evidence>